<dbReference type="AlphaFoldDB" id="A0A2T5ZYF6"/>
<evidence type="ECO:0008006" key="3">
    <source>
        <dbReference type="Google" id="ProtNLM"/>
    </source>
</evidence>
<keyword evidence="2" id="KW-1185">Reference proteome</keyword>
<name>A0A2T5ZYF6_9RHOB</name>
<gene>
    <name evidence="1" type="ORF">C8N34_1583</name>
</gene>
<dbReference type="RefSeq" id="WP_108131058.1">
    <property type="nucleotide sequence ID" value="NZ_QBKP01000058.1"/>
</dbReference>
<reference evidence="1 2" key="1">
    <citation type="submission" date="2018-04" db="EMBL/GenBank/DDBJ databases">
        <title>Genomic Encyclopedia of Archaeal and Bacterial Type Strains, Phase II (KMG-II): from individual species to whole genera.</title>
        <authorList>
            <person name="Goeker M."/>
        </authorList>
    </citation>
    <scope>NUCLEOTIDE SEQUENCE [LARGE SCALE GENOMIC DNA]</scope>
    <source>
        <strain evidence="1 2">DSM 21823</strain>
    </source>
</reference>
<evidence type="ECO:0000313" key="2">
    <source>
        <dbReference type="Proteomes" id="UP000244224"/>
    </source>
</evidence>
<proteinExistence type="predicted"/>
<protein>
    <recommendedName>
        <fullName evidence="3">Winged helix-turn-helix DNA-binding protein</fullName>
    </recommendedName>
</protein>
<dbReference type="EMBL" id="QBKP01000058">
    <property type="protein sequence ID" value="PTX36568.1"/>
    <property type="molecule type" value="Genomic_DNA"/>
</dbReference>
<dbReference type="OrthoDB" id="7873792at2"/>
<dbReference type="Proteomes" id="UP000244224">
    <property type="component" value="Unassembled WGS sequence"/>
</dbReference>
<evidence type="ECO:0000313" key="1">
    <source>
        <dbReference type="EMBL" id="PTX36568.1"/>
    </source>
</evidence>
<accession>A0A2T5ZYF6</accession>
<sequence>MLVALDCRDRLNMTAAEIGKRLGRSRAAVCGLMKRIQDDLSKSDAGATVLLPENQDGTMGPLWWKRGLARRKRT</sequence>
<organism evidence="1 2">
    <name type="scientific">Gemmobacter caeni</name>
    <dbReference type="NCBI Taxonomy" id="589035"/>
    <lineage>
        <taxon>Bacteria</taxon>
        <taxon>Pseudomonadati</taxon>
        <taxon>Pseudomonadota</taxon>
        <taxon>Alphaproteobacteria</taxon>
        <taxon>Rhodobacterales</taxon>
        <taxon>Paracoccaceae</taxon>
        <taxon>Gemmobacter</taxon>
    </lineage>
</organism>
<comment type="caution">
    <text evidence="1">The sequence shown here is derived from an EMBL/GenBank/DDBJ whole genome shotgun (WGS) entry which is preliminary data.</text>
</comment>